<dbReference type="Proteomes" id="UP001341840">
    <property type="component" value="Unassembled WGS sequence"/>
</dbReference>
<keyword evidence="3" id="KW-1185">Reference proteome</keyword>
<feature type="compositionally biased region" description="Polar residues" evidence="1">
    <location>
        <begin position="1"/>
        <end position="29"/>
    </location>
</feature>
<protein>
    <submittedName>
        <fullName evidence="2">Uncharacterized protein</fullName>
    </submittedName>
</protein>
<comment type="caution">
    <text evidence="2">The sequence shown here is derived from an EMBL/GenBank/DDBJ whole genome shotgun (WGS) entry which is preliminary data.</text>
</comment>
<accession>A0ABU6YG81</accession>
<proteinExistence type="predicted"/>
<sequence>MQDTTNQLTQVPPLVTNSLPAQPSQNPKSGINALQHKKKKKKGRDVGDGEKRCITPNYDTVDCAYDWDATFPNLKISKTLNHIITKSVSASNNISKQDIYITTPS</sequence>
<evidence type="ECO:0000313" key="3">
    <source>
        <dbReference type="Proteomes" id="UP001341840"/>
    </source>
</evidence>
<name>A0ABU6YG81_9FABA</name>
<gene>
    <name evidence="2" type="ORF">PIB30_043650</name>
</gene>
<dbReference type="EMBL" id="JASCZI010241911">
    <property type="protein sequence ID" value="MED6208289.1"/>
    <property type="molecule type" value="Genomic_DNA"/>
</dbReference>
<organism evidence="2 3">
    <name type="scientific">Stylosanthes scabra</name>
    <dbReference type="NCBI Taxonomy" id="79078"/>
    <lineage>
        <taxon>Eukaryota</taxon>
        <taxon>Viridiplantae</taxon>
        <taxon>Streptophyta</taxon>
        <taxon>Embryophyta</taxon>
        <taxon>Tracheophyta</taxon>
        <taxon>Spermatophyta</taxon>
        <taxon>Magnoliopsida</taxon>
        <taxon>eudicotyledons</taxon>
        <taxon>Gunneridae</taxon>
        <taxon>Pentapetalae</taxon>
        <taxon>rosids</taxon>
        <taxon>fabids</taxon>
        <taxon>Fabales</taxon>
        <taxon>Fabaceae</taxon>
        <taxon>Papilionoideae</taxon>
        <taxon>50 kb inversion clade</taxon>
        <taxon>dalbergioids sensu lato</taxon>
        <taxon>Dalbergieae</taxon>
        <taxon>Pterocarpus clade</taxon>
        <taxon>Stylosanthes</taxon>
    </lineage>
</organism>
<evidence type="ECO:0000256" key="1">
    <source>
        <dbReference type="SAM" id="MobiDB-lite"/>
    </source>
</evidence>
<feature type="region of interest" description="Disordered" evidence="1">
    <location>
        <begin position="1"/>
        <end position="52"/>
    </location>
</feature>
<evidence type="ECO:0000313" key="2">
    <source>
        <dbReference type="EMBL" id="MED6208289.1"/>
    </source>
</evidence>
<reference evidence="2 3" key="1">
    <citation type="journal article" date="2023" name="Plants (Basel)">
        <title>Bridging the Gap: Combining Genomics and Transcriptomics Approaches to Understand Stylosanthes scabra, an Orphan Legume from the Brazilian Caatinga.</title>
        <authorList>
            <person name="Ferreira-Neto J.R.C."/>
            <person name="da Silva M.D."/>
            <person name="Binneck E."/>
            <person name="de Melo N.F."/>
            <person name="da Silva R.H."/>
            <person name="de Melo A.L.T.M."/>
            <person name="Pandolfi V."/>
            <person name="Bustamante F.O."/>
            <person name="Brasileiro-Vidal A.C."/>
            <person name="Benko-Iseppon A.M."/>
        </authorList>
    </citation>
    <scope>NUCLEOTIDE SEQUENCE [LARGE SCALE GENOMIC DNA]</scope>
    <source>
        <tissue evidence="2">Leaves</tissue>
    </source>
</reference>